<keyword evidence="3" id="KW-1185">Reference proteome</keyword>
<sequence>MRRSTSSAGEFGEGGGYHYRSRPTPNIKCLERDSRSDFHPRQTWAGHDGDSSDGERPGEADLDDEDHDYKSDCHAAFGEQANLPAGKCNKETEGGKKLRPPPHKRRRDLRSFRRRRRRRAAAGSTGSRRREEGSRPGLLSEVRFDAATTKASPPRHGEDGSGSEADDDRMDVDGAEESEEDEVERGNEEYEEEKAEEEDRMEMEGIAHLVLGFASSQTASEEEEPRSRGISRRTGLQWLTEGDPASPIKTRRRCNDALPEAVVFARGGWALSRPPAALRSPRPGRPRRLRAPSTPTHEWDWTHALHSGALGWVLTGPGSPDTKLCLYGMGLEHRGFDEWTDAVKRDQQRGAPKRKKPAYKTAEELLAAVAATDESTPAPTAAPQKIIDMTGPTALILDILSSIPFAPSTDSTSSLPE</sequence>
<feature type="region of interest" description="Disordered" evidence="1">
    <location>
        <begin position="275"/>
        <end position="295"/>
    </location>
</feature>
<proteinExistence type="predicted"/>
<dbReference type="OrthoDB" id="4822at2759"/>
<feature type="compositionally biased region" description="Acidic residues" evidence="1">
    <location>
        <begin position="164"/>
        <end position="201"/>
    </location>
</feature>
<gene>
    <name evidence="2" type="ORF">BDK51DRAFT_48505</name>
</gene>
<evidence type="ECO:0000313" key="2">
    <source>
        <dbReference type="EMBL" id="RKO84582.1"/>
    </source>
</evidence>
<evidence type="ECO:0000256" key="1">
    <source>
        <dbReference type="SAM" id="MobiDB-lite"/>
    </source>
</evidence>
<feature type="compositionally biased region" description="Basic and acidic residues" evidence="1">
    <location>
        <begin position="29"/>
        <end position="40"/>
    </location>
</feature>
<protein>
    <submittedName>
        <fullName evidence="2">Uncharacterized protein</fullName>
    </submittedName>
</protein>
<feature type="region of interest" description="Disordered" evidence="1">
    <location>
        <begin position="1"/>
        <end position="201"/>
    </location>
</feature>
<feature type="region of interest" description="Disordered" evidence="1">
    <location>
        <begin position="213"/>
        <end position="234"/>
    </location>
</feature>
<name>A0A4P9VZ49_9FUNG</name>
<dbReference type="EMBL" id="KZ999948">
    <property type="protein sequence ID" value="RKO84582.1"/>
    <property type="molecule type" value="Genomic_DNA"/>
</dbReference>
<feature type="compositionally biased region" description="Basic and acidic residues" evidence="1">
    <location>
        <begin position="47"/>
        <end position="59"/>
    </location>
</feature>
<evidence type="ECO:0000313" key="3">
    <source>
        <dbReference type="Proteomes" id="UP000269721"/>
    </source>
</evidence>
<accession>A0A4P9VZ49</accession>
<dbReference type="AlphaFoldDB" id="A0A4P9VZ49"/>
<dbReference type="Proteomes" id="UP000269721">
    <property type="component" value="Unassembled WGS sequence"/>
</dbReference>
<feature type="compositionally biased region" description="Basic residues" evidence="1">
    <location>
        <begin position="97"/>
        <end position="120"/>
    </location>
</feature>
<organism evidence="2 3">
    <name type="scientific">Blyttiomyces helicus</name>
    <dbReference type="NCBI Taxonomy" id="388810"/>
    <lineage>
        <taxon>Eukaryota</taxon>
        <taxon>Fungi</taxon>
        <taxon>Fungi incertae sedis</taxon>
        <taxon>Chytridiomycota</taxon>
        <taxon>Chytridiomycota incertae sedis</taxon>
        <taxon>Chytridiomycetes</taxon>
        <taxon>Chytridiomycetes incertae sedis</taxon>
        <taxon>Blyttiomyces</taxon>
    </lineage>
</organism>
<reference evidence="3" key="1">
    <citation type="journal article" date="2018" name="Nat. Microbiol.">
        <title>Leveraging single-cell genomics to expand the fungal tree of life.</title>
        <authorList>
            <person name="Ahrendt S.R."/>
            <person name="Quandt C.A."/>
            <person name="Ciobanu D."/>
            <person name="Clum A."/>
            <person name="Salamov A."/>
            <person name="Andreopoulos B."/>
            <person name="Cheng J.F."/>
            <person name="Woyke T."/>
            <person name="Pelin A."/>
            <person name="Henrissat B."/>
            <person name="Reynolds N.K."/>
            <person name="Benny G.L."/>
            <person name="Smith M.E."/>
            <person name="James T.Y."/>
            <person name="Grigoriev I.V."/>
        </authorList>
    </citation>
    <scope>NUCLEOTIDE SEQUENCE [LARGE SCALE GENOMIC DNA]</scope>
</reference>